<gene>
    <name evidence="5" type="ORF">G7067_13270</name>
</gene>
<dbReference type="RefSeq" id="WP_166325298.1">
    <property type="nucleotide sequence ID" value="NZ_CP049934.1"/>
</dbReference>
<dbReference type="Gene3D" id="3.40.50.150">
    <property type="entry name" value="Vaccinia Virus protein VP39"/>
    <property type="match status" value="1"/>
</dbReference>
<keyword evidence="1 5" id="KW-0489">Methyltransferase</keyword>
<feature type="domain" description="Methyltransferase" evidence="4">
    <location>
        <begin position="44"/>
        <end position="144"/>
    </location>
</feature>
<sequence>MVDSITQNAARIAHIFDKLLPPDTFPPEAAEWILKVMGPDRKRILELGVGSGRILSRIAEHLERDSDSEYEFFGVDISPEMIASAASKRSLQQARFAVADIRSVQLNDEFSTILCLGNTLGMSLDESALPEICDTAFTHLRDRGLFIVDFQNPTVLNLLFQESPVVSNFQQEADQPSGHLQFFSQPNEQLFRVNQHWVDDQKVVSFVEELKLYPYQEVQRAAEEVGFVLNDLFGDYLGSPFEEESSFMCVMVFEKQVRPSDRINSTGGHDHAT</sequence>
<reference evidence="5 6" key="1">
    <citation type="submission" date="2020-03" db="EMBL/GenBank/DDBJ databases">
        <title>Leucobacter sp. nov., isolated from beetles.</title>
        <authorList>
            <person name="Hyun D.-W."/>
            <person name="Bae J.-W."/>
        </authorList>
    </citation>
    <scope>NUCLEOTIDE SEQUENCE [LARGE SCALE GENOMIC DNA]</scope>
    <source>
        <strain evidence="5 6">HDW9B</strain>
    </source>
</reference>
<dbReference type="PANTHER" id="PTHR43464">
    <property type="entry name" value="METHYLTRANSFERASE"/>
    <property type="match status" value="1"/>
</dbReference>
<dbReference type="AlphaFoldDB" id="A0A6G8FL00"/>
<proteinExistence type="predicted"/>
<evidence type="ECO:0000256" key="2">
    <source>
        <dbReference type="ARBA" id="ARBA00022679"/>
    </source>
</evidence>
<protein>
    <submittedName>
        <fullName evidence="5">Class I SAM-dependent methyltransferase</fullName>
    </submittedName>
</protein>
<dbReference type="EMBL" id="CP049934">
    <property type="protein sequence ID" value="QIM17160.1"/>
    <property type="molecule type" value="Genomic_DNA"/>
</dbReference>
<dbReference type="KEGG" id="lins:G7067_13270"/>
<dbReference type="GO" id="GO:0008168">
    <property type="term" value="F:methyltransferase activity"/>
    <property type="evidence" value="ECO:0007669"/>
    <property type="project" value="UniProtKB-KW"/>
</dbReference>
<dbReference type="SUPFAM" id="SSF53335">
    <property type="entry name" value="S-adenosyl-L-methionine-dependent methyltransferases"/>
    <property type="match status" value="1"/>
</dbReference>
<dbReference type="InterPro" id="IPR029063">
    <property type="entry name" value="SAM-dependent_MTases_sf"/>
</dbReference>
<keyword evidence="2 5" id="KW-0808">Transferase</keyword>
<evidence type="ECO:0000313" key="5">
    <source>
        <dbReference type="EMBL" id="QIM17160.1"/>
    </source>
</evidence>
<evidence type="ECO:0000313" key="6">
    <source>
        <dbReference type="Proteomes" id="UP000501387"/>
    </source>
</evidence>
<organism evidence="5 6">
    <name type="scientific">Leucobacter insecticola</name>
    <dbReference type="NCBI Taxonomy" id="2714934"/>
    <lineage>
        <taxon>Bacteria</taxon>
        <taxon>Bacillati</taxon>
        <taxon>Actinomycetota</taxon>
        <taxon>Actinomycetes</taxon>
        <taxon>Micrococcales</taxon>
        <taxon>Microbacteriaceae</taxon>
        <taxon>Leucobacter</taxon>
    </lineage>
</organism>
<evidence type="ECO:0000259" key="4">
    <source>
        <dbReference type="Pfam" id="PF13649"/>
    </source>
</evidence>
<dbReference type="GO" id="GO:0032259">
    <property type="term" value="P:methylation"/>
    <property type="evidence" value="ECO:0007669"/>
    <property type="project" value="UniProtKB-KW"/>
</dbReference>
<evidence type="ECO:0000256" key="3">
    <source>
        <dbReference type="ARBA" id="ARBA00022691"/>
    </source>
</evidence>
<dbReference type="InterPro" id="IPR041698">
    <property type="entry name" value="Methyltransf_25"/>
</dbReference>
<dbReference type="PANTHER" id="PTHR43464:SF19">
    <property type="entry name" value="UBIQUINONE BIOSYNTHESIS O-METHYLTRANSFERASE, MITOCHONDRIAL"/>
    <property type="match status" value="1"/>
</dbReference>
<keyword evidence="3" id="KW-0949">S-adenosyl-L-methionine</keyword>
<accession>A0A6G8FL00</accession>
<dbReference type="Pfam" id="PF13649">
    <property type="entry name" value="Methyltransf_25"/>
    <property type="match status" value="1"/>
</dbReference>
<evidence type="ECO:0000256" key="1">
    <source>
        <dbReference type="ARBA" id="ARBA00022603"/>
    </source>
</evidence>
<dbReference type="Proteomes" id="UP000501387">
    <property type="component" value="Chromosome"/>
</dbReference>
<keyword evidence="6" id="KW-1185">Reference proteome</keyword>
<name>A0A6G8FL00_9MICO</name>
<dbReference type="Gene3D" id="2.20.25.110">
    <property type="entry name" value="S-adenosyl-L-methionine-dependent methyltransferases"/>
    <property type="match status" value="1"/>
</dbReference>
<dbReference type="CDD" id="cd02440">
    <property type="entry name" value="AdoMet_MTases"/>
    <property type="match status" value="1"/>
</dbReference>